<dbReference type="Pfam" id="PF00534">
    <property type="entry name" value="Glycos_transf_1"/>
    <property type="match status" value="1"/>
</dbReference>
<organism evidence="2 3">
    <name type="scientific">Leptolyngbya boryana NIES-2135</name>
    <dbReference type="NCBI Taxonomy" id="1973484"/>
    <lineage>
        <taxon>Bacteria</taxon>
        <taxon>Bacillati</taxon>
        <taxon>Cyanobacteriota</taxon>
        <taxon>Cyanophyceae</taxon>
        <taxon>Leptolyngbyales</taxon>
        <taxon>Leptolyngbyaceae</taxon>
        <taxon>Leptolyngbya group</taxon>
        <taxon>Leptolyngbya</taxon>
    </lineage>
</organism>
<sequence>MTHIAVLFTNYGPYHLARLEGLYHHCHQIGWQVSAIELARSDTDYAWQANVENLPYPLITLCPQSLPSVKLSELIAQIYQGLNRLRPDVLAIAGYAHPGMLAALSWTVSHRKAAILISATKEDDAARQTWQEWIKRGLLTQYRAALVGGQPQKRYLMRLGVPEERIFTGYNVVGNATFHPDQIRSLPNPIGQPFFLSVNRFVPKKNLFRLLTAYANYWNQVGDPSWHLVLCGDGAQRSEIEQQIQALNLTAQVHLPGFLQQEALLPYYAHAQCFIHASLQEQWGLVVNEAMAAGLPVLLSRTCGCYEDLLVEGTNGWGFDPLDSEQLTQLMLRMTQGDPRSMGQAALAHIQKFSPDYFAQGLVGAAQISLCRSTKDVFQTAGGGSTS</sequence>
<dbReference type="EMBL" id="AP018203">
    <property type="protein sequence ID" value="BAY54075.1"/>
    <property type="molecule type" value="Genomic_DNA"/>
</dbReference>
<dbReference type="Gene3D" id="3.40.50.2000">
    <property type="entry name" value="Glycogen Phosphorylase B"/>
    <property type="match status" value="2"/>
</dbReference>
<name>A0A1Z4JBA7_LEPBY</name>
<gene>
    <name evidence="2" type="ORF">NIES2135_08890</name>
</gene>
<dbReference type="GO" id="GO:0016757">
    <property type="term" value="F:glycosyltransferase activity"/>
    <property type="evidence" value="ECO:0007669"/>
    <property type="project" value="InterPro"/>
</dbReference>
<proteinExistence type="predicted"/>
<dbReference type="CDD" id="cd03801">
    <property type="entry name" value="GT4_PimA-like"/>
    <property type="match status" value="1"/>
</dbReference>
<feature type="domain" description="Glycosyl transferase family 1" evidence="1">
    <location>
        <begin position="183"/>
        <end position="337"/>
    </location>
</feature>
<dbReference type="InterPro" id="IPR001296">
    <property type="entry name" value="Glyco_trans_1"/>
</dbReference>
<reference evidence="2 3" key="1">
    <citation type="submission" date="2017-06" db="EMBL/GenBank/DDBJ databases">
        <title>Genome sequencing of cyanobaciteial culture collection at National Institute for Environmental Studies (NIES).</title>
        <authorList>
            <person name="Hirose Y."/>
            <person name="Shimura Y."/>
            <person name="Fujisawa T."/>
            <person name="Nakamura Y."/>
            <person name="Kawachi M."/>
        </authorList>
    </citation>
    <scope>NUCLEOTIDE SEQUENCE [LARGE SCALE GENOMIC DNA]</scope>
    <source>
        <strain evidence="2 3">NIES-2135</strain>
    </source>
</reference>
<evidence type="ECO:0000259" key="1">
    <source>
        <dbReference type="Pfam" id="PF00534"/>
    </source>
</evidence>
<dbReference type="Proteomes" id="UP000217895">
    <property type="component" value="Chromosome"/>
</dbReference>
<evidence type="ECO:0000313" key="2">
    <source>
        <dbReference type="EMBL" id="BAY54075.1"/>
    </source>
</evidence>
<accession>A0A1Z4JBA7</accession>
<dbReference type="InterPro" id="IPR050194">
    <property type="entry name" value="Glycosyltransferase_grp1"/>
</dbReference>
<evidence type="ECO:0000313" key="3">
    <source>
        <dbReference type="Proteomes" id="UP000217895"/>
    </source>
</evidence>
<dbReference type="AlphaFoldDB" id="A0A1Z4JBA7"/>
<dbReference type="PANTHER" id="PTHR45947">
    <property type="entry name" value="SULFOQUINOVOSYL TRANSFERASE SQD2"/>
    <property type="match status" value="1"/>
</dbReference>
<dbReference type="PANTHER" id="PTHR45947:SF3">
    <property type="entry name" value="SULFOQUINOVOSYL TRANSFERASE SQD2"/>
    <property type="match status" value="1"/>
</dbReference>
<keyword evidence="2" id="KW-0808">Transferase</keyword>
<dbReference type="SUPFAM" id="SSF53756">
    <property type="entry name" value="UDP-Glycosyltransferase/glycogen phosphorylase"/>
    <property type="match status" value="1"/>
</dbReference>
<keyword evidence="3" id="KW-1185">Reference proteome</keyword>
<protein>
    <submittedName>
        <fullName evidence="2">Glycosyltransferase</fullName>
    </submittedName>
</protein>